<evidence type="ECO:0000313" key="2">
    <source>
        <dbReference type="Proteomes" id="UP000576082"/>
    </source>
</evidence>
<accession>A0A7X9X9Q0</accession>
<gene>
    <name evidence="1" type="ORF">HHU12_13490</name>
</gene>
<dbReference type="AlphaFoldDB" id="A0A7X9X9Q0"/>
<dbReference type="EMBL" id="JABANE010000033">
    <property type="protein sequence ID" value="NME68981.1"/>
    <property type="molecule type" value="Genomic_DNA"/>
</dbReference>
<protein>
    <recommendedName>
        <fullName evidence="3">PKD domain-containing protein</fullName>
    </recommendedName>
</protein>
<proteinExistence type="predicted"/>
<comment type="caution">
    <text evidence="1">The sequence shown here is derived from an EMBL/GenBank/DDBJ whole genome shotgun (WGS) entry which is preliminary data.</text>
</comment>
<reference evidence="1 2" key="1">
    <citation type="submission" date="2020-04" db="EMBL/GenBank/DDBJ databases">
        <title>Flammeovirga sp. SR4, a novel species isolated from seawater.</title>
        <authorList>
            <person name="Wang X."/>
        </authorList>
    </citation>
    <scope>NUCLEOTIDE SEQUENCE [LARGE SCALE GENOMIC DNA]</scope>
    <source>
        <strain evidence="1 2">ATCC 23126</strain>
    </source>
</reference>
<dbReference type="PROSITE" id="PS51257">
    <property type="entry name" value="PROKAR_LIPOPROTEIN"/>
    <property type="match status" value="1"/>
</dbReference>
<name>A0A7X9X9Q0_9BACT</name>
<sequence>MKDTYKLVALFLIGILGFTSCQKEDEIADDQKVRAVSWAISEEHKDTLEISINDYISFMDASQGVLFHEWTIGEESNYLTGDFSKGEEDFTPFIDTSKGLKTEDATVHVYFPNAGVHQVKLYNSYDKKVTHNGALRKLEAVEMADQPGIWVIDTTFNVEVYANVQPAFYVLKNHTDTVLFVSADQEVDGADDSEWPTLDLIASEDVLTFVDTTTVGKPTDTEWTLSYLEETSKERAFEVVPMKTGQGRAGAMKSIRQGSSQALSQTVQKTIPLKLNIKAPEVRPQYEVYKGETLLFAYNDGDEIPSNPADWTKISIKVNESLTFVDNTERGLTNEKVWTLNNTVEETYTTESAEAQYPTIAMAFEAGTFKSIRKGVAGMPDAEVEVKIPLLISVDEALLKTSALIEGSSKIISFETSIQVTSVGADATSHFTAHITNPNGYNSPSSISAIAIDPNNSQIIFLTVGETTYNSDEITIAYDGMGDIVSASGNQLEAFEEEKVVMYNLSENEFEDPDMISVELETTSLGNANALGWYQDGGQETEKKKWLRSTTYASHGDASMSFISDDRTIETSTLFSIHNIHAGKTWANGMKNPPGDYLLTFDIFIPEGVAFTSGLITGFQDTSLEGGDKSEYTPDLSNVEKGKWVTIKQIVSFDQQGARRQLVLKVVDPVPATGALEFYLDNFSCISIEARP</sequence>
<dbReference type="Proteomes" id="UP000576082">
    <property type="component" value="Unassembled WGS sequence"/>
</dbReference>
<keyword evidence="2" id="KW-1185">Reference proteome</keyword>
<dbReference type="RefSeq" id="WP_169657268.1">
    <property type="nucleotide sequence ID" value="NZ_JABANE010000033.1"/>
</dbReference>
<evidence type="ECO:0008006" key="3">
    <source>
        <dbReference type="Google" id="ProtNLM"/>
    </source>
</evidence>
<organism evidence="1 2">
    <name type="scientific">Flammeovirga aprica JL-4</name>
    <dbReference type="NCBI Taxonomy" id="694437"/>
    <lineage>
        <taxon>Bacteria</taxon>
        <taxon>Pseudomonadati</taxon>
        <taxon>Bacteroidota</taxon>
        <taxon>Cytophagia</taxon>
        <taxon>Cytophagales</taxon>
        <taxon>Flammeovirgaceae</taxon>
        <taxon>Flammeovirga</taxon>
    </lineage>
</organism>
<evidence type="ECO:0000313" key="1">
    <source>
        <dbReference type="EMBL" id="NME68981.1"/>
    </source>
</evidence>